<evidence type="ECO:0000256" key="1">
    <source>
        <dbReference type="ARBA" id="ARBA00007343"/>
    </source>
</evidence>
<dbReference type="InterPro" id="IPR036445">
    <property type="entry name" value="GPCR_2_extracell_dom_sf"/>
</dbReference>
<accession>A0A3Q0IWQ3</accession>
<keyword evidence="4" id="KW-1185">Reference proteome</keyword>
<dbReference type="STRING" id="121845.A0A3Q0IWQ3"/>
<evidence type="ECO:0000259" key="3">
    <source>
        <dbReference type="PROSITE" id="PS50227"/>
    </source>
</evidence>
<reference evidence="5" key="1">
    <citation type="submission" date="2025-08" db="UniProtKB">
        <authorList>
            <consortium name="RefSeq"/>
        </authorList>
    </citation>
    <scope>IDENTIFICATION</scope>
</reference>
<dbReference type="InterPro" id="IPR001879">
    <property type="entry name" value="GPCR_2_extracellular_dom"/>
</dbReference>
<feature type="domain" description="G-protein coupled receptors family 2 profile 1" evidence="3">
    <location>
        <begin position="47"/>
        <end position="140"/>
    </location>
</feature>
<dbReference type="PROSITE" id="PS50227">
    <property type="entry name" value="G_PROTEIN_RECEP_F2_3"/>
    <property type="match status" value="1"/>
</dbReference>
<protein>
    <submittedName>
        <fullName evidence="5">Adhesion G protein-coupled receptor A3-like</fullName>
    </submittedName>
</protein>
<evidence type="ECO:0000313" key="5">
    <source>
        <dbReference type="RefSeq" id="XP_026680669.1"/>
    </source>
</evidence>
<dbReference type="PaxDb" id="121845-A0A3Q0IWQ3"/>
<sequence length="311" mass="34704">MVSILLDPNIVFDQTVQIESKFPRDSGIRESTLIIDHITKNHSGTWNCEFISGDINHTSTISVIVISEDTKYCPSTTTTDNRGTYIWPKTVVGFTCELPCYVTPDDDYQDEDSSGLRATRHCSSEGDWSSLNTTMCPFVEPNTRLLQHFSKMNLTVRRGGGDNLVATAHKLHNLISNELSSLRDPLDVVFIAKAMENFVDFVPREKELGSILIDITSAVMHLPKPLLLAAQEKERACSRLVTSVESILPTLQSHPSSVAVEAFKIIRESFFGITCSWYSGDVTGRFFLCDTSNRTAQLATRQKVLESSVQF</sequence>
<evidence type="ECO:0000313" key="4">
    <source>
        <dbReference type="Proteomes" id="UP000079169"/>
    </source>
</evidence>
<dbReference type="Proteomes" id="UP000079169">
    <property type="component" value="Unplaced"/>
</dbReference>
<dbReference type="GO" id="GO:0005886">
    <property type="term" value="C:plasma membrane"/>
    <property type="evidence" value="ECO:0007669"/>
    <property type="project" value="TreeGrafter"/>
</dbReference>
<dbReference type="PANTHER" id="PTHR45930:SF4">
    <property type="entry name" value="ADHESION G PROTEIN-COUPLED RECEPTOR A3"/>
    <property type="match status" value="1"/>
</dbReference>
<dbReference type="AlphaFoldDB" id="A0A3Q0IWQ3"/>
<dbReference type="InterPro" id="IPR058808">
    <property type="entry name" value="GAIN_ADGRA2/3"/>
</dbReference>
<dbReference type="GO" id="GO:0004930">
    <property type="term" value="F:G protein-coupled receptor activity"/>
    <property type="evidence" value="ECO:0007669"/>
    <property type="project" value="InterPro"/>
</dbReference>
<proteinExistence type="inferred from homology"/>
<dbReference type="PANTHER" id="PTHR45930">
    <property type="entry name" value="G-PROTEIN COUPLED RECEPTOR 124-LIKE PROTEIN"/>
    <property type="match status" value="1"/>
</dbReference>
<dbReference type="KEGG" id="dci:103510968"/>
<gene>
    <name evidence="5" type="primary">LOC103510968</name>
</gene>
<name>A0A3Q0IWQ3_DIACI</name>
<dbReference type="RefSeq" id="XP_026680669.1">
    <property type="nucleotide sequence ID" value="XM_026824868.1"/>
</dbReference>
<dbReference type="Gene3D" id="4.10.1240.10">
    <property type="entry name" value="GPCR, family 2, extracellular hormone receptor domain"/>
    <property type="match status" value="1"/>
</dbReference>
<comment type="similarity">
    <text evidence="1">Belongs to the G-protein coupled receptor 2 family. Adhesion G-protein coupled receptor (ADGR) subfamily.</text>
</comment>
<keyword evidence="2" id="KW-0675">Receptor</keyword>
<dbReference type="SUPFAM" id="SSF111418">
    <property type="entry name" value="Hormone receptor domain"/>
    <property type="match status" value="1"/>
</dbReference>
<dbReference type="GeneID" id="103510968"/>
<dbReference type="InterPro" id="IPR051963">
    <property type="entry name" value="Adhesion_GPCR_A"/>
</dbReference>
<evidence type="ECO:0000256" key="2">
    <source>
        <dbReference type="ARBA" id="ARBA00023170"/>
    </source>
</evidence>
<dbReference type="GO" id="GO:0007166">
    <property type="term" value="P:cell surface receptor signaling pathway"/>
    <property type="evidence" value="ECO:0007669"/>
    <property type="project" value="TreeGrafter"/>
</dbReference>
<dbReference type="Pfam" id="PF26588">
    <property type="entry name" value="GAIN_ADGRA3"/>
    <property type="match status" value="1"/>
</dbReference>
<organism evidence="4 5">
    <name type="scientific">Diaphorina citri</name>
    <name type="common">Asian citrus psyllid</name>
    <dbReference type="NCBI Taxonomy" id="121845"/>
    <lineage>
        <taxon>Eukaryota</taxon>
        <taxon>Metazoa</taxon>
        <taxon>Ecdysozoa</taxon>
        <taxon>Arthropoda</taxon>
        <taxon>Hexapoda</taxon>
        <taxon>Insecta</taxon>
        <taxon>Pterygota</taxon>
        <taxon>Neoptera</taxon>
        <taxon>Paraneoptera</taxon>
        <taxon>Hemiptera</taxon>
        <taxon>Sternorrhyncha</taxon>
        <taxon>Psylloidea</taxon>
        <taxon>Psyllidae</taxon>
        <taxon>Diaphorininae</taxon>
        <taxon>Diaphorina</taxon>
    </lineage>
</organism>